<evidence type="ECO:0000313" key="14">
    <source>
        <dbReference type="Proteomes" id="UP000261105"/>
    </source>
</evidence>
<evidence type="ECO:0000313" key="17">
    <source>
        <dbReference type="Proteomes" id="UP000265828"/>
    </source>
</evidence>
<dbReference type="EMBL" id="QROS01000020">
    <property type="protein sequence ID" value="RHL43120.1"/>
    <property type="molecule type" value="Genomic_DNA"/>
</dbReference>
<dbReference type="EMBL" id="QSUB01000007">
    <property type="protein sequence ID" value="RGN02977.1"/>
    <property type="molecule type" value="Genomic_DNA"/>
</dbReference>
<proteinExistence type="predicted"/>
<evidence type="ECO:0000313" key="26">
    <source>
        <dbReference type="Proteomes" id="UP000293506"/>
    </source>
</evidence>
<dbReference type="EMBL" id="QSKO01000025">
    <property type="protein sequence ID" value="RHE71293.1"/>
    <property type="molecule type" value="Genomic_DNA"/>
</dbReference>
<dbReference type="EMBL" id="QRUH01000008">
    <property type="protein sequence ID" value="RGR48498.1"/>
    <property type="molecule type" value="Genomic_DNA"/>
</dbReference>
<dbReference type="Proteomes" id="UP000284220">
    <property type="component" value="Unassembled WGS sequence"/>
</dbReference>
<dbReference type="EMBL" id="QRSS01000027">
    <property type="protein sequence ID" value="RGQ02622.1"/>
    <property type="molecule type" value="Genomic_DNA"/>
</dbReference>
<reference evidence="13 26" key="2">
    <citation type="journal article" date="2019" name="Science, e1252229">
        <title>Invertible promoters mediate bacterial phase variation, antibiotic resistance, and host adaptation in the gut.</title>
        <authorList>
            <person name="Jiang X."/>
            <person name="Hall A.B."/>
            <person name="Arthur T.D."/>
            <person name="Plichta D.R."/>
            <person name="Covington C.T."/>
            <person name="Poyet M."/>
            <person name="Crothers J."/>
            <person name="Moses P.L."/>
            <person name="Tolonen A.C."/>
            <person name="Vlamakis H."/>
            <person name="Alm E.J."/>
            <person name="Xavier R.J."/>
        </authorList>
    </citation>
    <scope>NUCLEOTIDE SEQUENCE [LARGE SCALE GENOMIC DNA]</scope>
    <source>
        <strain evidence="13">Af_0058</strain>
        <strain evidence="26">af_0058</strain>
    </source>
</reference>
<evidence type="ECO:0000313" key="8">
    <source>
        <dbReference type="EMBL" id="RHE10377.1"/>
    </source>
</evidence>
<dbReference type="Proteomes" id="UP000284024">
    <property type="component" value="Unassembled WGS sequence"/>
</dbReference>
<gene>
    <name evidence="12" type="ORF">DW021_16270</name>
    <name evidence="11" type="ORF">DW222_17085</name>
    <name evidence="10" type="ORF">DW272_16775</name>
    <name evidence="9" type="ORF">DW723_14090</name>
    <name evidence="8" type="ORF">DW767_15690</name>
    <name evidence="7" type="ORF">DW859_12705</name>
    <name evidence="6" type="ORF">DWW07_18290</name>
    <name evidence="5" type="ORF">DWX77_14780</name>
    <name evidence="4" type="ORF">DWY46_10695</name>
    <name evidence="3" type="ORF">DWZ12_15095</name>
    <name evidence="2" type="ORF">DXB38_16935</name>
    <name evidence="1" type="ORF">DXB81_14960</name>
    <name evidence="13" type="ORF">EAI82_15820</name>
</gene>
<dbReference type="Proteomes" id="UP000265828">
    <property type="component" value="Unassembled WGS sequence"/>
</dbReference>
<sequence length="62" mass="7318">MMPVEFIWEDGTKYIIDKVKSKERCASRKAGGTGIMYTVLVDGKECHLYYEFDKWFMERKSA</sequence>
<dbReference type="EMBL" id="QSHL01000009">
    <property type="protein sequence ID" value="RHC05105.1"/>
    <property type="molecule type" value="Genomic_DNA"/>
</dbReference>
<dbReference type="EMBL" id="QRJH01000014">
    <property type="protein sequence ID" value="RHH15016.1"/>
    <property type="molecule type" value="Genomic_DNA"/>
</dbReference>
<dbReference type="EMBL" id="QRZI01000026">
    <property type="protein sequence ID" value="RGV60072.1"/>
    <property type="molecule type" value="Genomic_DNA"/>
</dbReference>
<dbReference type="Proteomes" id="UP000265808">
    <property type="component" value="Unassembled WGS sequence"/>
</dbReference>
<evidence type="ECO:0000313" key="6">
    <source>
        <dbReference type="EMBL" id="RGV60072.1"/>
    </source>
</evidence>
<dbReference type="AlphaFoldDB" id="A0A395X3Z6"/>
<evidence type="ECO:0000313" key="25">
    <source>
        <dbReference type="Proteomes" id="UP000285897"/>
    </source>
</evidence>
<dbReference type="EMBL" id="QSUZ01000057">
    <property type="protein sequence ID" value="RGN82672.1"/>
    <property type="molecule type" value="Genomic_DNA"/>
</dbReference>
<dbReference type="Proteomes" id="UP000261105">
    <property type="component" value="Unassembled WGS sequence"/>
</dbReference>
<evidence type="ECO:0000313" key="9">
    <source>
        <dbReference type="EMBL" id="RHE71293.1"/>
    </source>
</evidence>
<evidence type="ECO:0000313" key="18">
    <source>
        <dbReference type="Proteomes" id="UP000283585"/>
    </source>
</evidence>
<dbReference type="EMBL" id="RCXQ01000030">
    <property type="protein sequence ID" value="RYT60784.1"/>
    <property type="molecule type" value="Genomic_DNA"/>
</dbReference>
<dbReference type="Proteomes" id="UP000284242">
    <property type="component" value="Unassembled WGS sequence"/>
</dbReference>
<dbReference type="EMBL" id="QRVV01000074">
    <property type="protein sequence ID" value="RGS69542.1"/>
    <property type="molecule type" value="Genomic_DNA"/>
</dbReference>
<dbReference type="Proteomes" id="UP000293506">
    <property type="component" value="Unassembled WGS sequence"/>
</dbReference>
<evidence type="ECO:0000313" key="5">
    <source>
        <dbReference type="EMBL" id="RGS69542.1"/>
    </source>
</evidence>
<organism evidence="6 17">
    <name type="scientific">Blautia obeum</name>
    <dbReference type="NCBI Taxonomy" id="40520"/>
    <lineage>
        <taxon>Bacteria</taxon>
        <taxon>Bacillati</taxon>
        <taxon>Bacillota</taxon>
        <taxon>Clostridia</taxon>
        <taxon>Lachnospirales</taxon>
        <taxon>Lachnospiraceae</taxon>
        <taxon>Blautia</taxon>
    </lineage>
</organism>
<dbReference type="Proteomes" id="UP000261222">
    <property type="component" value="Unassembled WGS sequence"/>
</dbReference>
<evidence type="ECO:0000313" key="12">
    <source>
        <dbReference type="EMBL" id="RHL43120.1"/>
    </source>
</evidence>
<evidence type="ECO:0000313" key="24">
    <source>
        <dbReference type="Proteomes" id="UP000285839"/>
    </source>
</evidence>
<dbReference type="Proteomes" id="UP000284644">
    <property type="component" value="Unassembled WGS sequence"/>
</dbReference>
<evidence type="ECO:0000313" key="7">
    <source>
        <dbReference type="EMBL" id="RHC05105.1"/>
    </source>
</evidence>
<protein>
    <submittedName>
        <fullName evidence="6">Uncharacterized protein</fullName>
    </submittedName>
</protein>
<evidence type="ECO:0000313" key="3">
    <source>
        <dbReference type="EMBL" id="RGQ02622.1"/>
    </source>
</evidence>
<dbReference type="Proteomes" id="UP000285839">
    <property type="component" value="Unassembled WGS sequence"/>
</dbReference>
<evidence type="ECO:0000313" key="1">
    <source>
        <dbReference type="EMBL" id="RGN02977.1"/>
    </source>
</evidence>
<comment type="caution">
    <text evidence="6">The sequence shown here is derived from an EMBL/GenBank/DDBJ whole genome shotgun (WGS) entry which is preliminary data.</text>
</comment>
<accession>A0A395X3Z6</accession>
<dbReference type="Proteomes" id="UP000283585">
    <property type="component" value="Unassembled WGS sequence"/>
</dbReference>
<evidence type="ECO:0000313" key="4">
    <source>
        <dbReference type="EMBL" id="RGR48498.1"/>
    </source>
</evidence>
<evidence type="ECO:0000313" key="21">
    <source>
        <dbReference type="Proteomes" id="UP000284220"/>
    </source>
</evidence>
<dbReference type="EMBL" id="QRHZ01000017">
    <property type="protein sequence ID" value="RHG13555.1"/>
    <property type="molecule type" value="Genomic_DNA"/>
</dbReference>
<evidence type="ECO:0000313" key="22">
    <source>
        <dbReference type="Proteomes" id="UP000284242"/>
    </source>
</evidence>
<evidence type="ECO:0000313" key="16">
    <source>
        <dbReference type="Proteomes" id="UP000265808"/>
    </source>
</evidence>
<evidence type="ECO:0000313" key="13">
    <source>
        <dbReference type="EMBL" id="RYT60784.1"/>
    </source>
</evidence>
<evidence type="ECO:0000313" key="11">
    <source>
        <dbReference type="EMBL" id="RHH15016.1"/>
    </source>
</evidence>
<evidence type="ECO:0000313" key="19">
    <source>
        <dbReference type="Proteomes" id="UP000283928"/>
    </source>
</evidence>
<evidence type="ECO:0000313" key="10">
    <source>
        <dbReference type="EMBL" id="RHG13555.1"/>
    </source>
</evidence>
<evidence type="ECO:0000313" key="23">
    <source>
        <dbReference type="Proteomes" id="UP000284644"/>
    </source>
</evidence>
<dbReference type="Proteomes" id="UP000283928">
    <property type="component" value="Unassembled WGS sequence"/>
</dbReference>
<reference evidence="14 15" key="1">
    <citation type="submission" date="2018-08" db="EMBL/GenBank/DDBJ databases">
        <title>A genome reference for cultivated species of the human gut microbiota.</title>
        <authorList>
            <person name="Zou Y."/>
            <person name="Xue W."/>
            <person name="Luo G."/>
        </authorList>
    </citation>
    <scope>NUCLEOTIDE SEQUENCE [LARGE SCALE GENOMIC DNA]</scope>
    <source>
        <strain evidence="6 17">AF14-23</strain>
        <strain evidence="5 22">AF21-24</strain>
        <strain evidence="4 24">AF25-21</strain>
        <strain evidence="3 18">AF29-2BH</strain>
        <strain evidence="12 25">AF37-6AC</strain>
        <strain evidence="11 20">AM18-2AC</strain>
        <strain evidence="10 21">AM22-9LB</strain>
        <strain evidence="9 19">AM27-32LB</strain>
        <strain evidence="8 23">AM29-25AC</strain>
        <strain evidence="7 16">AM37-4AC</strain>
        <strain evidence="2 14">OM03-6</strain>
        <strain evidence="1 15">OM06-11AA</strain>
    </source>
</reference>
<evidence type="ECO:0000313" key="15">
    <source>
        <dbReference type="Proteomes" id="UP000261222"/>
    </source>
</evidence>
<evidence type="ECO:0000313" key="2">
    <source>
        <dbReference type="EMBL" id="RGN82672.1"/>
    </source>
</evidence>
<dbReference type="Proteomes" id="UP000285897">
    <property type="component" value="Unassembled WGS sequence"/>
</dbReference>
<dbReference type="EMBL" id="QSJW01000011">
    <property type="protein sequence ID" value="RHE10377.1"/>
    <property type="molecule type" value="Genomic_DNA"/>
</dbReference>
<evidence type="ECO:0000313" key="20">
    <source>
        <dbReference type="Proteomes" id="UP000284024"/>
    </source>
</evidence>
<name>A0A395X3Z6_9FIRM</name>